<feature type="compositionally biased region" description="Polar residues" evidence="1">
    <location>
        <begin position="113"/>
        <end position="132"/>
    </location>
</feature>
<name>C5L0J9_PERM5</name>
<keyword evidence="3" id="KW-1185">Reference proteome</keyword>
<feature type="region of interest" description="Disordered" evidence="1">
    <location>
        <begin position="20"/>
        <end position="40"/>
    </location>
</feature>
<organism evidence="3">
    <name type="scientific">Perkinsus marinus (strain ATCC 50983 / TXsc)</name>
    <dbReference type="NCBI Taxonomy" id="423536"/>
    <lineage>
        <taxon>Eukaryota</taxon>
        <taxon>Sar</taxon>
        <taxon>Alveolata</taxon>
        <taxon>Perkinsozoa</taxon>
        <taxon>Perkinsea</taxon>
        <taxon>Perkinsida</taxon>
        <taxon>Perkinsidae</taxon>
        <taxon>Perkinsus</taxon>
    </lineage>
</organism>
<sequence length="132" mass="14498">MSQAVPSQFPLSFFFSSTTQQGAAPSRRGRHSLETPVPDVNTRDLQEKIVKCLRLPDRTYLYSQGVGLAPAAAREDLWRGLMHTIPVVEVDWQQGRSFHLDYDERNSQPPQPVSSEGSDTQQAGSSTAGAPA</sequence>
<gene>
    <name evidence="2" type="ORF">Pmar_PMAR020041</name>
</gene>
<reference evidence="2 3" key="1">
    <citation type="submission" date="2008-07" db="EMBL/GenBank/DDBJ databases">
        <authorList>
            <person name="El-Sayed N."/>
            <person name="Caler E."/>
            <person name="Inman J."/>
            <person name="Amedeo P."/>
            <person name="Hass B."/>
            <person name="Wortman J."/>
        </authorList>
    </citation>
    <scope>NUCLEOTIDE SEQUENCE [LARGE SCALE GENOMIC DNA]</scope>
    <source>
        <strain evidence="3">ATCC 50983 / TXsc</strain>
    </source>
</reference>
<dbReference type="OrthoDB" id="10468415at2759"/>
<dbReference type="GeneID" id="9052682"/>
<dbReference type="AlphaFoldDB" id="C5L0J9"/>
<dbReference type="RefSeq" id="XP_002777952.1">
    <property type="nucleotide sequence ID" value="XM_002777906.1"/>
</dbReference>
<feature type="region of interest" description="Disordered" evidence="1">
    <location>
        <begin position="99"/>
        <end position="132"/>
    </location>
</feature>
<evidence type="ECO:0000313" key="2">
    <source>
        <dbReference type="EMBL" id="EER09747.1"/>
    </source>
</evidence>
<dbReference type="Proteomes" id="UP000007800">
    <property type="component" value="Unassembled WGS sequence"/>
</dbReference>
<evidence type="ECO:0000256" key="1">
    <source>
        <dbReference type="SAM" id="MobiDB-lite"/>
    </source>
</evidence>
<dbReference type="InParanoid" id="C5L0J9"/>
<dbReference type="EMBL" id="GG678044">
    <property type="protein sequence ID" value="EER09747.1"/>
    <property type="molecule type" value="Genomic_DNA"/>
</dbReference>
<proteinExistence type="predicted"/>
<evidence type="ECO:0000313" key="3">
    <source>
        <dbReference type="Proteomes" id="UP000007800"/>
    </source>
</evidence>
<protein>
    <submittedName>
        <fullName evidence="2">Uncharacterized protein</fullName>
    </submittedName>
</protein>
<accession>C5L0J9</accession>